<dbReference type="Gene3D" id="3.60.10.10">
    <property type="entry name" value="Endonuclease/exonuclease/phosphatase"/>
    <property type="match status" value="2"/>
</dbReference>
<feature type="region of interest" description="Disordered" evidence="1">
    <location>
        <begin position="132"/>
        <end position="170"/>
    </location>
</feature>
<evidence type="ECO:0000256" key="1">
    <source>
        <dbReference type="SAM" id="MobiDB-lite"/>
    </source>
</evidence>
<dbReference type="KEGG" id="fcy:FRACYDRAFT_136381"/>
<dbReference type="Pfam" id="PF03372">
    <property type="entry name" value="Exo_endo_phos"/>
    <property type="match status" value="1"/>
</dbReference>
<feature type="domain" description="Mut7-C RNAse" evidence="2">
    <location>
        <begin position="329"/>
        <end position="479"/>
    </location>
</feature>
<dbReference type="EMBL" id="KV784369">
    <property type="protein sequence ID" value="OEU10997.1"/>
    <property type="molecule type" value="Genomic_DNA"/>
</dbReference>
<dbReference type="InterPro" id="IPR050410">
    <property type="entry name" value="CCR4/nocturin_mRNA_transcr"/>
</dbReference>
<sequence length="740" mass="83284">DTHDISIISWNVLADSYCSRSSHKNLPSKVQSQIFNRKQRQHDVRQTLRLLDAKLMPDLIGLQEVDPPLEISKCMESLGYGVVETLASPDGRNGRVDSCGLYYRESQWTCLDYETIRLDDIAILRSLSTSSEASETDNTTDKTTTATKKRSRDRNSSSSSTSHPNSGSLKGLQRSFVRKNVALLVQLGHIPTGRRVVVVVAHLFWNPAYEYVKLCQTHYVAIRAEAFRRENNNNDIKDVPVIWCGDFNSQPGGSVHQYLTTGVVNAKAIAPWYDTITSHDDDEYDDDCQDMTGNLDRLNLSENNNTSDAIIIDNNNQKSDDSIAFPKVKYMLDYTLNRLCRWLRILGIDAAIETEEEEIERTRDANITLFRRCKEEGRSLVTTASKLLLRKDCPPGTYLLDQNSLLNLELSLVHLLLSHGVKLEPAKMLTRCVVCNGNIEPVYGAAEKQEIFDSYQGPDQVDAEVLNVYRCDGCSQGYWWCEKPTSSASRVKSRATKLLESCISGGVPVDDDLGMFSHINVEKVRDGEKEADKDNKVLSLNKERLDVVQWLQTENLRNPLQLMASAYASKDTRKESLSFTNVTFDFVGHLDYILYETQAMEVTDLLYVPKTFDELNDLGIPHGHLLPSCDWPSDHLGIGCRLSFRSPPKDVDESSILFPPLPPMSVPWCSVIDESKTDEVSPTSSAAHIRRLIESQQSKSKTKFVNPATLLPHGKRCGCGCIPPVPSLFEMAELRRQYKL</sequence>
<reference evidence="4 5" key="1">
    <citation type="submission" date="2016-09" db="EMBL/GenBank/DDBJ databases">
        <title>Extensive genetic diversity and differential bi-allelic expression allows diatom success in the polar Southern Ocean.</title>
        <authorList>
            <consortium name="DOE Joint Genome Institute"/>
            <person name="Mock T."/>
            <person name="Otillar R.P."/>
            <person name="Strauss J."/>
            <person name="Dupont C."/>
            <person name="Frickenhaus S."/>
            <person name="Maumus F."/>
            <person name="Mcmullan M."/>
            <person name="Sanges R."/>
            <person name="Schmutz J."/>
            <person name="Toseland A."/>
            <person name="Valas R."/>
            <person name="Veluchamy A."/>
            <person name="Ward B.J."/>
            <person name="Allen A."/>
            <person name="Barry K."/>
            <person name="Falciatore A."/>
            <person name="Ferrante M."/>
            <person name="Fortunato A.E."/>
            <person name="Gloeckner G."/>
            <person name="Gruber A."/>
            <person name="Hipkin R."/>
            <person name="Janech M."/>
            <person name="Kroth P."/>
            <person name="Leese F."/>
            <person name="Lindquist E."/>
            <person name="Lyon B.R."/>
            <person name="Martin J."/>
            <person name="Mayer C."/>
            <person name="Parker M."/>
            <person name="Quesneville H."/>
            <person name="Raymond J."/>
            <person name="Uhlig C."/>
            <person name="Valentin K.U."/>
            <person name="Worden A.Z."/>
            <person name="Armbrust E.V."/>
            <person name="Bowler C."/>
            <person name="Green B."/>
            <person name="Moulton V."/>
            <person name="Van Oosterhout C."/>
            <person name="Grigoriev I."/>
        </authorList>
    </citation>
    <scope>NUCLEOTIDE SEQUENCE [LARGE SCALE GENOMIC DNA]</scope>
    <source>
        <strain evidence="4 5">CCMP1102</strain>
    </source>
</reference>
<evidence type="ECO:0000313" key="5">
    <source>
        <dbReference type="Proteomes" id="UP000095751"/>
    </source>
</evidence>
<protein>
    <submittedName>
        <fullName evidence="4">Exo_endo_phos-domain-containing protein</fullName>
    </submittedName>
</protein>
<feature type="domain" description="Endonuclease/exonuclease/phosphatase" evidence="3">
    <location>
        <begin position="9"/>
        <end position="262"/>
    </location>
</feature>
<dbReference type="GO" id="GO:0000175">
    <property type="term" value="F:3'-5'-RNA exonuclease activity"/>
    <property type="evidence" value="ECO:0007669"/>
    <property type="project" value="TreeGrafter"/>
</dbReference>
<feature type="non-terminal residue" evidence="4">
    <location>
        <position position="1"/>
    </location>
</feature>
<dbReference type="SUPFAM" id="SSF56219">
    <property type="entry name" value="DNase I-like"/>
    <property type="match status" value="1"/>
</dbReference>
<dbReference type="InterPro" id="IPR036691">
    <property type="entry name" value="Endo/exonu/phosph_ase_sf"/>
</dbReference>
<dbReference type="InParanoid" id="A0A1E7EYQ4"/>
<evidence type="ECO:0000313" key="4">
    <source>
        <dbReference type="EMBL" id="OEU10997.1"/>
    </source>
</evidence>
<proteinExistence type="predicted"/>
<dbReference type="InterPro" id="IPR005135">
    <property type="entry name" value="Endo/exonuclease/phosphatase"/>
</dbReference>
<keyword evidence="5" id="KW-1185">Reference proteome</keyword>
<name>A0A1E7EYQ4_9STRA</name>
<gene>
    <name evidence="4" type="ORF">FRACYDRAFT_136381</name>
</gene>
<dbReference type="AlphaFoldDB" id="A0A1E7EYQ4"/>
<organism evidence="4 5">
    <name type="scientific">Fragilariopsis cylindrus CCMP1102</name>
    <dbReference type="NCBI Taxonomy" id="635003"/>
    <lineage>
        <taxon>Eukaryota</taxon>
        <taxon>Sar</taxon>
        <taxon>Stramenopiles</taxon>
        <taxon>Ochrophyta</taxon>
        <taxon>Bacillariophyta</taxon>
        <taxon>Bacillariophyceae</taxon>
        <taxon>Bacillariophycidae</taxon>
        <taxon>Bacillariales</taxon>
        <taxon>Bacillariaceae</taxon>
        <taxon>Fragilariopsis</taxon>
    </lineage>
</organism>
<dbReference type="PANTHER" id="PTHR12121:SF34">
    <property type="entry name" value="PROTEIN ANGEL"/>
    <property type="match status" value="1"/>
</dbReference>
<dbReference type="Pfam" id="PF01927">
    <property type="entry name" value="Mut7-C"/>
    <property type="match status" value="1"/>
</dbReference>
<feature type="non-terminal residue" evidence="4">
    <location>
        <position position="740"/>
    </location>
</feature>
<evidence type="ECO:0000259" key="3">
    <source>
        <dbReference type="Pfam" id="PF03372"/>
    </source>
</evidence>
<dbReference type="InterPro" id="IPR002782">
    <property type="entry name" value="Mut7-C_RNAse_dom"/>
</dbReference>
<feature type="compositionally biased region" description="Low complexity" evidence="1">
    <location>
        <begin position="156"/>
        <end position="168"/>
    </location>
</feature>
<dbReference type="Proteomes" id="UP000095751">
    <property type="component" value="Unassembled WGS sequence"/>
</dbReference>
<dbReference type="PANTHER" id="PTHR12121">
    <property type="entry name" value="CARBON CATABOLITE REPRESSOR PROTEIN 4"/>
    <property type="match status" value="1"/>
</dbReference>
<evidence type="ECO:0000259" key="2">
    <source>
        <dbReference type="Pfam" id="PF01927"/>
    </source>
</evidence>
<dbReference type="OrthoDB" id="2866996at2759"/>
<accession>A0A1E7EYQ4</accession>